<keyword evidence="3" id="KW-1185">Reference proteome</keyword>
<comment type="caution">
    <text evidence="2">The sequence shown here is derived from an EMBL/GenBank/DDBJ whole genome shotgun (WGS) entry which is preliminary data.</text>
</comment>
<evidence type="ECO:0000313" key="2">
    <source>
        <dbReference type="EMBL" id="NHO31938.1"/>
    </source>
</evidence>
<sequence length="127" mass="13486">MLIPQHTGWLVLFFGGLGFIVLGARIVGLLAIAALLLVLAGLTDTWLWLPVFLTGRLGLAIFRAELVEWDMRLHGFTQDGVVAGANAASALLRYMDQTSRNGSTRSIPSAGNNAVPDPFAIAAGARL</sequence>
<evidence type="ECO:0000313" key="3">
    <source>
        <dbReference type="Proteomes" id="UP000615326"/>
    </source>
</evidence>
<keyword evidence="1" id="KW-0472">Membrane</keyword>
<dbReference type="RefSeq" id="WP_173576538.1">
    <property type="nucleotide sequence ID" value="NZ_WOSW01000006.1"/>
</dbReference>
<dbReference type="EMBL" id="WOSW01000006">
    <property type="protein sequence ID" value="NHO31938.1"/>
    <property type="molecule type" value="Genomic_DNA"/>
</dbReference>
<name>A0ABX0K9R5_9PROT</name>
<reference evidence="2 3" key="1">
    <citation type="journal article" date="2020" name="Int. J. Syst. Evol. Microbiol.">
        <title>Novel acetic acid bacteria from cider fermentations: Acetobacter conturbans sp. nov. and Acetobacter fallax sp. nov.</title>
        <authorList>
            <person name="Sombolestani A.S."/>
            <person name="Cleenwerck I."/>
            <person name="Cnockaert M."/>
            <person name="Borremans W."/>
            <person name="Wieme A.D."/>
            <person name="De Vuyst L."/>
            <person name="Vandamme P."/>
        </authorList>
    </citation>
    <scope>NUCLEOTIDE SEQUENCE [LARGE SCALE GENOMIC DNA]</scope>
    <source>
        <strain evidence="2 3">LMG 1637</strain>
    </source>
</reference>
<keyword evidence="1" id="KW-1133">Transmembrane helix</keyword>
<keyword evidence="1" id="KW-0812">Transmembrane</keyword>
<gene>
    <name evidence="2" type="ORF">GOB84_05050</name>
</gene>
<protein>
    <submittedName>
        <fullName evidence="2">Uncharacterized protein</fullName>
    </submittedName>
</protein>
<organism evidence="2 3">
    <name type="scientific">Acetobacter fallax</name>
    <dbReference type="NCBI Taxonomy" id="1737473"/>
    <lineage>
        <taxon>Bacteria</taxon>
        <taxon>Pseudomonadati</taxon>
        <taxon>Pseudomonadota</taxon>
        <taxon>Alphaproteobacteria</taxon>
        <taxon>Acetobacterales</taxon>
        <taxon>Acetobacteraceae</taxon>
        <taxon>Acetobacter</taxon>
    </lineage>
</organism>
<accession>A0ABX0K9R5</accession>
<evidence type="ECO:0000256" key="1">
    <source>
        <dbReference type="SAM" id="Phobius"/>
    </source>
</evidence>
<feature type="transmembrane region" description="Helical" evidence="1">
    <location>
        <begin position="12"/>
        <end position="39"/>
    </location>
</feature>
<proteinExistence type="predicted"/>
<dbReference type="Proteomes" id="UP000615326">
    <property type="component" value="Unassembled WGS sequence"/>
</dbReference>